<feature type="signal peptide" evidence="4">
    <location>
        <begin position="1"/>
        <end position="20"/>
    </location>
</feature>
<dbReference type="PANTHER" id="PTHR13789">
    <property type="entry name" value="MONOOXYGENASE"/>
    <property type="match status" value="1"/>
</dbReference>
<dbReference type="Gene3D" id="3.50.50.60">
    <property type="entry name" value="FAD/NAD(P)-binding domain"/>
    <property type="match status" value="1"/>
</dbReference>
<dbReference type="AlphaFoldDB" id="A0A8J5XL44"/>
<dbReference type="OrthoDB" id="1878542at2759"/>
<evidence type="ECO:0008006" key="7">
    <source>
        <dbReference type="Google" id="ProtNLM"/>
    </source>
</evidence>
<sequence>MVRNALAFVALGASLAGGIAVSRGHARAPMTCDVAIIGGGPCGLATAIALSKARSLKRCTVRVFERDHLEPKGAAVALSPLAWAVLEAIDGTASARIRREGSPVEAVDMRPLHTRDASAGDAAAAAARDAKPGPPVLHALWAAWLRALGLGERVQTTFLWHDVRAHLAVRARELLGPQGVALGVDLVAIEPTRAPEHGHEGLTLRFRRLNRDAEREADELVCHARLVLACDGVQSAVRAAAPAGPRAAEILLDEEKSVWRGISPTTDVRGRATFYKDTGAGAGASASAGRMGVLFPAGRGRGASWTVTAPAVPGRARDFADARARLLTALGAPADGGAAARAAGPSADAAGVVAVVDEVFAAALAASSCIVEHRLVSRNWDAPWYSGVPRVAYLGDAAHPLRPTGEGLALAFEDAWTLGKLAADANSADDFLRPQTLRAYETARLGRVRAVADATSAAARAAYAGGGARAPPTQPPARTVAPAAAGAHGAGRLVEVAVPAHAALGRADARPRDAGAARALTLAEAVAAHPLHAPLGPL</sequence>
<reference evidence="5" key="1">
    <citation type="submission" date="2021-05" db="EMBL/GenBank/DDBJ databases">
        <title>The genome of the haptophyte Pavlova lutheri (Diacronema luteri, Pavlovales) - a model for lipid biosynthesis in eukaryotic algae.</title>
        <authorList>
            <person name="Hulatt C.J."/>
            <person name="Posewitz M.C."/>
        </authorList>
    </citation>
    <scope>NUCLEOTIDE SEQUENCE</scope>
    <source>
        <strain evidence="5">NIVA-4/92</strain>
    </source>
</reference>
<name>A0A8J5XL44_DIALT</name>
<organism evidence="5 6">
    <name type="scientific">Diacronema lutheri</name>
    <name type="common">Unicellular marine alga</name>
    <name type="synonym">Monochrysis lutheri</name>
    <dbReference type="NCBI Taxonomy" id="2081491"/>
    <lineage>
        <taxon>Eukaryota</taxon>
        <taxon>Haptista</taxon>
        <taxon>Haptophyta</taxon>
        <taxon>Pavlovophyceae</taxon>
        <taxon>Pavlovales</taxon>
        <taxon>Pavlovaceae</taxon>
        <taxon>Diacronema</taxon>
    </lineage>
</organism>
<keyword evidence="6" id="KW-1185">Reference proteome</keyword>
<feature type="chain" id="PRO_5035161170" description="FAD-binding domain-containing protein" evidence="4">
    <location>
        <begin position="21"/>
        <end position="538"/>
    </location>
</feature>
<dbReference type="EMBL" id="JAGTXO010000008">
    <property type="protein sequence ID" value="KAG8466261.1"/>
    <property type="molecule type" value="Genomic_DNA"/>
</dbReference>
<accession>A0A8J5XL44</accession>
<dbReference type="InterPro" id="IPR050493">
    <property type="entry name" value="FAD-dep_Monooxygenase_BioMet"/>
</dbReference>
<evidence type="ECO:0000256" key="2">
    <source>
        <dbReference type="ARBA" id="ARBA00023033"/>
    </source>
</evidence>
<dbReference type="PANTHER" id="PTHR13789:SF309">
    <property type="entry name" value="PUTATIVE (AFU_ORTHOLOGUE AFUA_6G14510)-RELATED"/>
    <property type="match status" value="1"/>
</dbReference>
<evidence type="ECO:0000256" key="4">
    <source>
        <dbReference type="SAM" id="SignalP"/>
    </source>
</evidence>
<comment type="caution">
    <text evidence="5">The sequence shown here is derived from an EMBL/GenBank/DDBJ whole genome shotgun (WGS) entry which is preliminary data.</text>
</comment>
<dbReference type="InterPro" id="IPR036188">
    <property type="entry name" value="FAD/NAD-bd_sf"/>
</dbReference>
<protein>
    <recommendedName>
        <fullName evidence="7">FAD-binding domain-containing protein</fullName>
    </recommendedName>
</protein>
<gene>
    <name evidence="5" type="ORF">KFE25_002017</name>
</gene>
<keyword evidence="2" id="KW-0503">Monooxygenase</keyword>
<dbReference type="Proteomes" id="UP000751190">
    <property type="component" value="Unassembled WGS sequence"/>
</dbReference>
<evidence type="ECO:0000256" key="1">
    <source>
        <dbReference type="ARBA" id="ARBA00023002"/>
    </source>
</evidence>
<evidence type="ECO:0000256" key="3">
    <source>
        <dbReference type="SAM" id="MobiDB-lite"/>
    </source>
</evidence>
<evidence type="ECO:0000313" key="5">
    <source>
        <dbReference type="EMBL" id="KAG8466261.1"/>
    </source>
</evidence>
<keyword evidence="1" id="KW-0560">Oxidoreductase</keyword>
<dbReference type="GO" id="GO:0004497">
    <property type="term" value="F:monooxygenase activity"/>
    <property type="evidence" value="ECO:0007669"/>
    <property type="project" value="UniProtKB-KW"/>
</dbReference>
<feature type="region of interest" description="Disordered" evidence="3">
    <location>
        <begin position="465"/>
        <end position="484"/>
    </location>
</feature>
<dbReference type="SUPFAM" id="SSF51905">
    <property type="entry name" value="FAD/NAD(P)-binding domain"/>
    <property type="match status" value="1"/>
</dbReference>
<dbReference type="OMA" id="QHEEYRI"/>
<proteinExistence type="predicted"/>
<dbReference type="PRINTS" id="PR00420">
    <property type="entry name" value="RNGMNOXGNASE"/>
</dbReference>
<evidence type="ECO:0000313" key="6">
    <source>
        <dbReference type="Proteomes" id="UP000751190"/>
    </source>
</evidence>
<keyword evidence="4" id="KW-0732">Signal</keyword>